<dbReference type="Proteomes" id="UP000199569">
    <property type="component" value="Unassembled WGS sequence"/>
</dbReference>
<dbReference type="PANTHER" id="PTHR43776:SF7">
    <property type="entry name" value="D,D-DIPEPTIDE TRANSPORT ATP-BINDING PROTEIN DDPF-RELATED"/>
    <property type="match status" value="1"/>
</dbReference>
<organism evidence="7 8">
    <name type="scientific">Microvirga guangxiensis</name>
    <dbReference type="NCBI Taxonomy" id="549386"/>
    <lineage>
        <taxon>Bacteria</taxon>
        <taxon>Pseudomonadati</taxon>
        <taxon>Pseudomonadota</taxon>
        <taxon>Alphaproteobacteria</taxon>
        <taxon>Hyphomicrobiales</taxon>
        <taxon>Methylobacteriaceae</taxon>
        <taxon>Microvirga</taxon>
    </lineage>
</organism>
<dbReference type="GO" id="GO:0005524">
    <property type="term" value="F:ATP binding"/>
    <property type="evidence" value="ECO:0007669"/>
    <property type="project" value="UniProtKB-KW"/>
</dbReference>
<dbReference type="Pfam" id="PF00005">
    <property type="entry name" value="ABC_tran"/>
    <property type="match status" value="1"/>
</dbReference>
<dbReference type="InterPro" id="IPR050319">
    <property type="entry name" value="ABC_transp_ATP-bind"/>
</dbReference>
<evidence type="ECO:0000256" key="3">
    <source>
        <dbReference type="ARBA" id="ARBA00022448"/>
    </source>
</evidence>
<dbReference type="GO" id="GO:0055085">
    <property type="term" value="P:transmembrane transport"/>
    <property type="evidence" value="ECO:0007669"/>
    <property type="project" value="UniProtKB-ARBA"/>
</dbReference>
<dbReference type="InterPro" id="IPR003593">
    <property type="entry name" value="AAA+_ATPase"/>
</dbReference>
<keyword evidence="3" id="KW-0813">Transport</keyword>
<keyword evidence="8" id="KW-1185">Reference proteome</keyword>
<dbReference type="PANTHER" id="PTHR43776">
    <property type="entry name" value="TRANSPORT ATP-BINDING PROTEIN"/>
    <property type="match status" value="1"/>
</dbReference>
<dbReference type="Pfam" id="PF08352">
    <property type="entry name" value="oligo_HPY"/>
    <property type="match status" value="1"/>
</dbReference>
<accession>A0A1G5K2C1</accession>
<dbReference type="GO" id="GO:0015833">
    <property type="term" value="P:peptide transport"/>
    <property type="evidence" value="ECO:0007669"/>
    <property type="project" value="InterPro"/>
</dbReference>
<keyword evidence="4" id="KW-0547">Nucleotide-binding</keyword>
<dbReference type="PROSITE" id="PS00211">
    <property type="entry name" value="ABC_TRANSPORTER_1"/>
    <property type="match status" value="1"/>
</dbReference>
<dbReference type="CDD" id="cd03257">
    <property type="entry name" value="ABC_NikE_OppD_transporters"/>
    <property type="match status" value="1"/>
</dbReference>
<dbReference type="STRING" id="549386.SAMN02927923_03020"/>
<name>A0A1G5K2C1_9HYPH</name>
<dbReference type="RefSeq" id="WP_091136129.1">
    <property type="nucleotide sequence ID" value="NZ_FMVJ01000008.1"/>
</dbReference>
<evidence type="ECO:0000256" key="5">
    <source>
        <dbReference type="ARBA" id="ARBA00022840"/>
    </source>
</evidence>
<dbReference type="NCBIfam" id="TIGR01727">
    <property type="entry name" value="oligo_HPY"/>
    <property type="match status" value="1"/>
</dbReference>
<keyword evidence="5 7" id="KW-0067">ATP-binding</keyword>
<dbReference type="GO" id="GO:0005886">
    <property type="term" value="C:plasma membrane"/>
    <property type="evidence" value="ECO:0007669"/>
    <property type="project" value="UniProtKB-SubCell"/>
</dbReference>
<dbReference type="GO" id="GO:0016887">
    <property type="term" value="F:ATP hydrolysis activity"/>
    <property type="evidence" value="ECO:0007669"/>
    <property type="project" value="InterPro"/>
</dbReference>
<reference evidence="7 8" key="1">
    <citation type="submission" date="2016-10" db="EMBL/GenBank/DDBJ databases">
        <authorList>
            <person name="de Groot N.N."/>
        </authorList>
    </citation>
    <scope>NUCLEOTIDE SEQUENCE [LARGE SCALE GENOMIC DNA]</scope>
    <source>
        <strain evidence="7 8">CGMCC 1.7666</strain>
    </source>
</reference>
<dbReference type="Gene3D" id="3.40.50.300">
    <property type="entry name" value="P-loop containing nucleotide triphosphate hydrolases"/>
    <property type="match status" value="1"/>
</dbReference>
<comment type="similarity">
    <text evidence="2">Belongs to the ABC transporter superfamily.</text>
</comment>
<feature type="domain" description="ABC transporter" evidence="6">
    <location>
        <begin position="5"/>
        <end position="251"/>
    </location>
</feature>
<evidence type="ECO:0000256" key="1">
    <source>
        <dbReference type="ARBA" id="ARBA00004417"/>
    </source>
</evidence>
<dbReference type="InterPro" id="IPR013563">
    <property type="entry name" value="Oligopep_ABC_C"/>
</dbReference>
<dbReference type="PROSITE" id="PS50893">
    <property type="entry name" value="ABC_TRANSPORTER_2"/>
    <property type="match status" value="1"/>
</dbReference>
<dbReference type="SUPFAM" id="SSF52540">
    <property type="entry name" value="P-loop containing nucleoside triphosphate hydrolases"/>
    <property type="match status" value="1"/>
</dbReference>
<sequence>MTALLEAQGLTRSFGVSQGMFKARRTLHAVNGINLDIRKGEVLGIVGESGCGKSTLARMLLGLLPPTAGKIALDGQDIHTLGRKGMARRVQPVFQDPYSSLNPRRTIASIVSLPLEVHGIGTAAERRKKTLDILDKVGLPQRFADRYPRELSGGQRQRVAIARALVMNPEIVVCDEPTSALDVSVQSQILNLLMDLRRELGLTYVFISHNLAVVEHIATRVAVMYLGRVVELAETEALFKAPRHPYTKALLTSVLTPEPGAGIPETGLGLAFPDPLNPPPGCPFHPRCPERMAQCSTITPRFTEHGRDAVACHLHDPELRASTPRNVVTLNANTALKQKENS</sequence>
<comment type="subcellular location">
    <subcellularLocation>
        <location evidence="1">Cell inner membrane</location>
        <topology evidence="1">Peripheral membrane protein</topology>
    </subcellularLocation>
</comment>
<protein>
    <submittedName>
        <fullName evidence="7">Peptide/nickel transport system ATP-binding protein</fullName>
    </submittedName>
</protein>
<dbReference type="EMBL" id="FMVJ01000008">
    <property type="protein sequence ID" value="SCY94727.1"/>
    <property type="molecule type" value="Genomic_DNA"/>
</dbReference>
<evidence type="ECO:0000259" key="6">
    <source>
        <dbReference type="PROSITE" id="PS50893"/>
    </source>
</evidence>
<evidence type="ECO:0000256" key="2">
    <source>
        <dbReference type="ARBA" id="ARBA00005417"/>
    </source>
</evidence>
<dbReference type="InterPro" id="IPR003439">
    <property type="entry name" value="ABC_transporter-like_ATP-bd"/>
</dbReference>
<dbReference type="SMART" id="SM00382">
    <property type="entry name" value="AAA"/>
    <property type="match status" value="1"/>
</dbReference>
<proteinExistence type="inferred from homology"/>
<dbReference type="FunFam" id="3.40.50.300:FF:000016">
    <property type="entry name" value="Oligopeptide ABC transporter ATP-binding component"/>
    <property type="match status" value="1"/>
</dbReference>
<evidence type="ECO:0000313" key="7">
    <source>
        <dbReference type="EMBL" id="SCY94727.1"/>
    </source>
</evidence>
<evidence type="ECO:0000313" key="8">
    <source>
        <dbReference type="Proteomes" id="UP000199569"/>
    </source>
</evidence>
<gene>
    <name evidence="7" type="ORF">SAMN02927923_03020</name>
</gene>
<dbReference type="InterPro" id="IPR017871">
    <property type="entry name" value="ABC_transporter-like_CS"/>
</dbReference>
<dbReference type="AlphaFoldDB" id="A0A1G5K2C1"/>
<dbReference type="OrthoDB" id="9815712at2"/>
<dbReference type="InterPro" id="IPR027417">
    <property type="entry name" value="P-loop_NTPase"/>
</dbReference>
<evidence type="ECO:0000256" key="4">
    <source>
        <dbReference type="ARBA" id="ARBA00022741"/>
    </source>
</evidence>